<feature type="compositionally biased region" description="Low complexity" evidence="1">
    <location>
        <begin position="97"/>
        <end position="127"/>
    </location>
</feature>
<name>A0AAV2SK88_MEGNR</name>
<dbReference type="Proteomes" id="UP001497623">
    <property type="component" value="Unassembled WGS sequence"/>
</dbReference>
<accession>A0AAV2SK88</accession>
<evidence type="ECO:0000313" key="3">
    <source>
        <dbReference type="EMBL" id="CAL4213331.1"/>
    </source>
</evidence>
<protein>
    <submittedName>
        <fullName evidence="3">Uncharacterized protein</fullName>
    </submittedName>
</protein>
<comment type="caution">
    <text evidence="3">The sequence shown here is derived from an EMBL/GenBank/DDBJ whole genome shotgun (WGS) entry which is preliminary data.</text>
</comment>
<feature type="compositionally biased region" description="Polar residues" evidence="1">
    <location>
        <begin position="65"/>
        <end position="80"/>
    </location>
</feature>
<feature type="chain" id="PRO_5043405102" evidence="2">
    <location>
        <begin position="29"/>
        <end position="334"/>
    </location>
</feature>
<feature type="region of interest" description="Disordered" evidence="1">
    <location>
        <begin position="256"/>
        <end position="304"/>
    </location>
</feature>
<keyword evidence="2" id="KW-0732">Signal</keyword>
<evidence type="ECO:0000256" key="2">
    <source>
        <dbReference type="SAM" id="SignalP"/>
    </source>
</evidence>
<feature type="region of interest" description="Disordered" evidence="1">
    <location>
        <begin position="64"/>
        <end position="127"/>
    </location>
</feature>
<evidence type="ECO:0000313" key="4">
    <source>
        <dbReference type="Proteomes" id="UP001497623"/>
    </source>
</evidence>
<keyword evidence="4" id="KW-1185">Reference proteome</keyword>
<evidence type="ECO:0000256" key="1">
    <source>
        <dbReference type="SAM" id="MobiDB-lite"/>
    </source>
</evidence>
<sequence length="334" mass="37014">RFPMKRSGPSRAIMWWFLLTLGLLHVTATQTTGKRAGEELQYGNQQNLPIALLDDTFAVPGAFASSESQDSLESVQTTVGSKEEGGDDSEAHSTNGQTVPLQKQQHQQKPRQQVLQKPPSVGPSGYPPVLGANLPLTAGGMQLVRDWGSPHMFASRSLPTRRRRAVTVGRPNFSSYHPGGLMSMGRRPKRTFQRRYRRDLTAGDLDTILREVDVVELLQALGRGQQHQQPRMTYPSLGFGQQSPRFAPQPALFPEYREEPEPASPPPPGTVGRIWRRSGFSSGLSRVPGFKRSSPPVDLSDYTERSNDDEVYSLAAMLGAESDPRTQRIRRVAM</sequence>
<dbReference type="AlphaFoldDB" id="A0AAV2SK88"/>
<reference evidence="3 4" key="1">
    <citation type="submission" date="2024-05" db="EMBL/GenBank/DDBJ databases">
        <authorList>
            <person name="Wallberg A."/>
        </authorList>
    </citation>
    <scope>NUCLEOTIDE SEQUENCE [LARGE SCALE GENOMIC DNA]</scope>
</reference>
<gene>
    <name evidence="3" type="ORF">MNOR_LOCUS38541</name>
</gene>
<organism evidence="3 4">
    <name type="scientific">Meganyctiphanes norvegica</name>
    <name type="common">Northern krill</name>
    <name type="synonym">Thysanopoda norvegica</name>
    <dbReference type="NCBI Taxonomy" id="48144"/>
    <lineage>
        <taxon>Eukaryota</taxon>
        <taxon>Metazoa</taxon>
        <taxon>Ecdysozoa</taxon>
        <taxon>Arthropoda</taxon>
        <taxon>Crustacea</taxon>
        <taxon>Multicrustacea</taxon>
        <taxon>Malacostraca</taxon>
        <taxon>Eumalacostraca</taxon>
        <taxon>Eucarida</taxon>
        <taxon>Euphausiacea</taxon>
        <taxon>Euphausiidae</taxon>
        <taxon>Meganyctiphanes</taxon>
    </lineage>
</organism>
<feature type="signal peptide" evidence="2">
    <location>
        <begin position="1"/>
        <end position="28"/>
    </location>
</feature>
<dbReference type="EMBL" id="CAXKWB010088897">
    <property type="protein sequence ID" value="CAL4213331.1"/>
    <property type="molecule type" value="Genomic_DNA"/>
</dbReference>
<feature type="non-terminal residue" evidence="3">
    <location>
        <position position="1"/>
    </location>
</feature>
<proteinExistence type="predicted"/>